<dbReference type="SUPFAM" id="SSF55550">
    <property type="entry name" value="SH2 domain"/>
    <property type="match status" value="1"/>
</dbReference>
<dbReference type="PANTHER" id="PTHR46037">
    <property type="entry name" value="PROTEIN ENHANCER OF SEVENLESS 2B"/>
    <property type="match status" value="1"/>
</dbReference>
<dbReference type="Pfam" id="PF00018">
    <property type="entry name" value="SH3_1"/>
    <property type="match status" value="1"/>
</dbReference>
<evidence type="ECO:0000259" key="7">
    <source>
        <dbReference type="PROSITE" id="PS50002"/>
    </source>
</evidence>
<dbReference type="EMBL" id="WIXE01008322">
    <property type="protein sequence ID" value="KAK5979489.1"/>
    <property type="molecule type" value="Genomic_DNA"/>
</dbReference>
<sequence>MGGCAGKTVVTKPALQSPPEEMPTPKTSPSTQTNNPCFIALFEYEARTDDDLSFKKDEVLEILNNTQGDWWFARHKTTGKTGYIPSNYVAKEKSIESQPWYFGKLRRLDAEKALLLPENEHGSFLVRNSESRQNDLSLSGQLPFYDWNWNPISSVFVRIHFIFISSLLIRSH</sequence>
<dbReference type="AlphaFoldDB" id="A0AAN8J2C6"/>
<dbReference type="InterPro" id="IPR036028">
    <property type="entry name" value="SH3-like_dom_sf"/>
</dbReference>
<dbReference type="InterPro" id="IPR001452">
    <property type="entry name" value="SH3_domain"/>
</dbReference>
<keyword evidence="8" id="KW-0808">Transferase</keyword>
<dbReference type="PRINTS" id="PR00452">
    <property type="entry name" value="SH3DOMAIN"/>
</dbReference>
<dbReference type="Proteomes" id="UP001331761">
    <property type="component" value="Unassembled WGS sequence"/>
</dbReference>
<dbReference type="GO" id="GO:0016301">
    <property type="term" value="F:kinase activity"/>
    <property type="evidence" value="ECO:0007669"/>
    <property type="project" value="UniProtKB-KW"/>
</dbReference>
<dbReference type="InterPro" id="IPR043539">
    <property type="entry name" value="Grb2-like"/>
</dbReference>
<dbReference type="Gene3D" id="2.30.30.40">
    <property type="entry name" value="SH3 Domains"/>
    <property type="match status" value="1"/>
</dbReference>
<evidence type="ECO:0000259" key="6">
    <source>
        <dbReference type="PROSITE" id="PS50001"/>
    </source>
</evidence>
<evidence type="ECO:0000313" key="8">
    <source>
        <dbReference type="EMBL" id="KAK5979489.1"/>
    </source>
</evidence>
<reference evidence="8 9" key="1">
    <citation type="submission" date="2019-10" db="EMBL/GenBank/DDBJ databases">
        <title>Assembly and Annotation for the nematode Trichostrongylus colubriformis.</title>
        <authorList>
            <person name="Martin J."/>
        </authorList>
    </citation>
    <scope>NUCLEOTIDE SEQUENCE [LARGE SCALE GENOMIC DNA]</scope>
    <source>
        <strain evidence="8">G859</strain>
        <tissue evidence="8">Whole worm</tissue>
    </source>
</reference>
<feature type="domain" description="SH3" evidence="7">
    <location>
        <begin position="33"/>
        <end position="94"/>
    </location>
</feature>
<dbReference type="PROSITE" id="PS50001">
    <property type="entry name" value="SH2"/>
    <property type="match status" value="1"/>
</dbReference>
<dbReference type="InterPro" id="IPR000980">
    <property type="entry name" value="SH2"/>
</dbReference>
<evidence type="ECO:0000256" key="2">
    <source>
        <dbReference type="ARBA" id="ARBA00022999"/>
    </source>
</evidence>
<feature type="domain" description="SH2" evidence="6">
    <location>
        <begin position="100"/>
        <end position="139"/>
    </location>
</feature>
<dbReference type="SUPFAM" id="SSF50044">
    <property type="entry name" value="SH3-domain"/>
    <property type="match status" value="1"/>
</dbReference>
<evidence type="ECO:0000313" key="9">
    <source>
        <dbReference type="Proteomes" id="UP001331761"/>
    </source>
</evidence>
<protein>
    <submittedName>
        <fullName evidence="8">Tyrosine-protein kinase Src42A</fullName>
    </submittedName>
</protein>
<evidence type="ECO:0000256" key="4">
    <source>
        <dbReference type="PROSITE-ProRule" id="PRU00192"/>
    </source>
</evidence>
<dbReference type="Pfam" id="PF00017">
    <property type="entry name" value="SH2"/>
    <property type="match status" value="1"/>
</dbReference>
<keyword evidence="9" id="KW-1185">Reference proteome</keyword>
<dbReference type="InterPro" id="IPR036860">
    <property type="entry name" value="SH2_dom_sf"/>
</dbReference>
<name>A0AAN8J2C6_TRICO</name>
<evidence type="ECO:0000256" key="5">
    <source>
        <dbReference type="SAM" id="MobiDB-lite"/>
    </source>
</evidence>
<dbReference type="CDD" id="cd11845">
    <property type="entry name" value="SH3_Src_like"/>
    <property type="match status" value="1"/>
</dbReference>
<dbReference type="PROSITE" id="PS50002">
    <property type="entry name" value="SH3"/>
    <property type="match status" value="1"/>
</dbReference>
<keyword evidence="2 3" id="KW-0727">SH2 domain</keyword>
<feature type="region of interest" description="Disordered" evidence="5">
    <location>
        <begin position="1"/>
        <end position="33"/>
    </location>
</feature>
<keyword evidence="8" id="KW-0418">Kinase</keyword>
<dbReference type="PRINTS" id="PR00401">
    <property type="entry name" value="SH2DOMAIN"/>
</dbReference>
<comment type="caution">
    <text evidence="8">The sequence shown here is derived from an EMBL/GenBank/DDBJ whole genome shotgun (WGS) entry which is preliminary data.</text>
</comment>
<keyword evidence="1 4" id="KW-0728">SH3 domain</keyword>
<organism evidence="8 9">
    <name type="scientific">Trichostrongylus colubriformis</name>
    <name type="common">Black scour worm</name>
    <dbReference type="NCBI Taxonomy" id="6319"/>
    <lineage>
        <taxon>Eukaryota</taxon>
        <taxon>Metazoa</taxon>
        <taxon>Ecdysozoa</taxon>
        <taxon>Nematoda</taxon>
        <taxon>Chromadorea</taxon>
        <taxon>Rhabditida</taxon>
        <taxon>Rhabditina</taxon>
        <taxon>Rhabditomorpha</taxon>
        <taxon>Strongyloidea</taxon>
        <taxon>Trichostrongylidae</taxon>
        <taxon>Trichostrongylus</taxon>
    </lineage>
</organism>
<accession>A0AAN8J2C6</accession>
<dbReference type="SMART" id="SM00326">
    <property type="entry name" value="SH3"/>
    <property type="match status" value="1"/>
</dbReference>
<dbReference type="FunFam" id="2.30.30.40:FF:000208">
    <property type="entry name" value="Tyrosine-protein kinase"/>
    <property type="match status" value="1"/>
</dbReference>
<gene>
    <name evidence="8" type="ORF">GCK32_007197</name>
</gene>
<evidence type="ECO:0000256" key="3">
    <source>
        <dbReference type="PROSITE-ProRule" id="PRU00191"/>
    </source>
</evidence>
<dbReference type="Gene3D" id="3.30.505.10">
    <property type="entry name" value="SH2 domain"/>
    <property type="match status" value="1"/>
</dbReference>
<proteinExistence type="predicted"/>
<evidence type="ECO:0000256" key="1">
    <source>
        <dbReference type="ARBA" id="ARBA00022443"/>
    </source>
</evidence>